<sequence length="376" mass="43042">MDESINDFSKLMQVANENKQNGGNKSGRYLSTSFKPPKKETRKDAALTAGVKKYLAQKDEEARMLKEKEDEKKRLLLEKRSEDSKAVKRDTLDAVRQPDEDDYGFSSVTEQAMYTKLVQGYASENKAKTVIPSRKPAYNLNATRARVHEALVREQREAEQPHRRKRKQKTDLDGGYDGFSDHEEPPPPVKTKKAPVPIMDFNEILRQAHKNKDRPMLDEELLRPAPVKKAPEEPERPMTKKQRLEYLKEKEYLEKKAERDKMAKMSQKAAPSSQLGFGRIPKIPKLSTPEDSTEKSPKHAEKSKGQLPPAKNAEKSSILEKRLTAPEKKPNPTAMKPSKVPENHLASRSQMEELTPKPFRKHQQSLVQVKLYLNLE</sequence>
<dbReference type="AlphaFoldDB" id="A0A8S1BV37"/>
<dbReference type="OrthoDB" id="6259853at2759"/>
<feature type="domain" description="SPT2 homolog N-terminal" evidence="2">
    <location>
        <begin position="7"/>
        <end position="89"/>
    </location>
</feature>
<feature type="region of interest" description="Disordered" evidence="1">
    <location>
        <begin position="150"/>
        <end position="363"/>
    </location>
</feature>
<feature type="compositionally biased region" description="Basic and acidic residues" evidence="1">
    <location>
        <begin position="292"/>
        <end position="304"/>
    </location>
</feature>
<evidence type="ECO:0000313" key="4">
    <source>
        <dbReference type="Proteomes" id="UP000494165"/>
    </source>
</evidence>
<evidence type="ECO:0000259" key="2">
    <source>
        <dbReference type="Pfam" id="PF22878"/>
    </source>
</evidence>
<feature type="compositionally biased region" description="Basic and acidic residues" evidence="1">
    <location>
        <begin position="150"/>
        <end position="161"/>
    </location>
</feature>
<feature type="compositionally biased region" description="Basic and acidic residues" evidence="1">
    <location>
        <begin position="229"/>
        <end position="263"/>
    </location>
</feature>
<evidence type="ECO:0000313" key="3">
    <source>
        <dbReference type="EMBL" id="CAB3360236.1"/>
    </source>
</evidence>
<gene>
    <name evidence="3" type="ORF">CLODIP_2_CD08906</name>
</gene>
<dbReference type="Pfam" id="PF22878">
    <property type="entry name" value="SPT2_N"/>
    <property type="match status" value="1"/>
</dbReference>
<dbReference type="EMBL" id="CADEPI010000003">
    <property type="protein sequence ID" value="CAB3360236.1"/>
    <property type="molecule type" value="Genomic_DNA"/>
</dbReference>
<protein>
    <recommendedName>
        <fullName evidence="2">SPT2 homolog N-terminal domain-containing protein</fullName>
    </recommendedName>
</protein>
<organism evidence="3 4">
    <name type="scientific">Cloeon dipterum</name>
    <dbReference type="NCBI Taxonomy" id="197152"/>
    <lineage>
        <taxon>Eukaryota</taxon>
        <taxon>Metazoa</taxon>
        <taxon>Ecdysozoa</taxon>
        <taxon>Arthropoda</taxon>
        <taxon>Hexapoda</taxon>
        <taxon>Insecta</taxon>
        <taxon>Pterygota</taxon>
        <taxon>Palaeoptera</taxon>
        <taxon>Ephemeroptera</taxon>
        <taxon>Pisciforma</taxon>
        <taxon>Baetidae</taxon>
        <taxon>Cloeon</taxon>
    </lineage>
</organism>
<feature type="region of interest" description="Disordered" evidence="1">
    <location>
        <begin position="80"/>
        <end position="106"/>
    </location>
</feature>
<feature type="compositionally biased region" description="Polar residues" evidence="1">
    <location>
        <begin position="15"/>
        <end position="34"/>
    </location>
</feature>
<keyword evidence="4" id="KW-1185">Reference proteome</keyword>
<dbReference type="InterPro" id="IPR054552">
    <property type="entry name" value="SPT2_N"/>
</dbReference>
<feature type="compositionally biased region" description="Basic and acidic residues" evidence="1">
    <location>
        <begin position="213"/>
        <end position="222"/>
    </location>
</feature>
<reference evidence="3 4" key="1">
    <citation type="submission" date="2020-04" db="EMBL/GenBank/DDBJ databases">
        <authorList>
            <person name="Alioto T."/>
            <person name="Alioto T."/>
            <person name="Gomez Garrido J."/>
        </authorList>
    </citation>
    <scope>NUCLEOTIDE SEQUENCE [LARGE SCALE GENOMIC DNA]</scope>
</reference>
<feature type="compositionally biased region" description="Basic and acidic residues" evidence="1">
    <location>
        <begin position="312"/>
        <end position="330"/>
    </location>
</feature>
<accession>A0A8S1BV37</accession>
<evidence type="ECO:0000256" key="1">
    <source>
        <dbReference type="SAM" id="MobiDB-lite"/>
    </source>
</evidence>
<feature type="compositionally biased region" description="Basic and acidic residues" evidence="1">
    <location>
        <begin position="80"/>
        <end position="98"/>
    </location>
</feature>
<feature type="region of interest" description="Disordered" evidence="1">
    <location>
        <begin position="1"/>
        <end position="45"/>
    </location>
</feature>
<dbReference type="Proteomes" id="UP000494165">
    <property type="component" value="Unassembled WGS sequence"/>
</dbReference>
<proteinExistence type="predicted"/>
<comment type="caution">
    <text evidence="3">The sequence shown here is derived from an EMBL/GenBank/DDBJ whole genome shotgun (WGS) entry which is preliminary data.</text>
</comment>
<name>A0A8S1BV37_9INSE</name>